<comment type="caution">
    <text evidence="3">The sequence shown here is derived from an EMBL/GenBank/DDBJ whole genome shotgun (WGS) entry which is preliminary data.</text>
</comment>
<dbReference type="AlphaFoldDB" id="A0A401FUL2"/>
<reference evidence="4" key="2">
    <citation type="submission" date="2019-01" db="EMBL/GenBank/DDBJ databases">
        <title>Genome sequence of Desulfonema ishimotonii strain Tokyo 01.</title>
        <authorList>
            <person name="Fukui M."/>
        </authorList>
    </citation>
    <scope>NUCLEOTIDE SEQUENCE [LARGE SCALE GENOMIC DNA]</scope>
    <source>
        <strain evidence="4">Tokyo 01</strain>
    </source>
</reference>
<gene>
    <name evidence="3" type="ORF">DENIS_1606</name>
</gene>
<reference evidence="4" key="1">
    <citation type="submission" date="2017-11" db="EMBL/GenBank/DDBJ databases">
        <authorList>
            <person name="Watanabe M."/>
            <person name="Kojima H."/>
        </authorList>
    </citation>
    <scope>NUCLEOTIDE SEQUENCE [LARGE SCALE GENOMIC DNA]</scope>
    <source>
        <strain evidence="4">Tokyo 01</strain>
    </source>
</reference>
<comment type="function">
    <text evidence="2">CRISPR (clustered regularly interspaced short palindromic repeat) is an adaptive immune system that provides protection against mobile genetic elements (viruses, transposable elements and conjugative plasmids). CRISPR clusters contain spacers, sequences complementary to antecedent mobile elements, and target invading nucleic acids. CRISPR clusters are transcribed and processed into CRISPR RNA (crRNA).</text>
</comment>
<proteinExistence type="predicted"/>
<dbReference type="Proteomes" id="UP000288096">
    <property type="component" value="Unassembled WGS sequence"/>
</dbReference>
<dbReference type="GO" id="GO:0051607">
    <property type="term" value="P:defense response to virus"/>
    <property type="evidence" value="ECO:0007669"/>
    <property type="project" value="UniProtKB-KW"/>
</dbReference>
<evidence type="ECO:0000256" key="1">
    <source>
        <dbReference type="ARBA" id="ARBA00023118"/>
    </source>
</evidence>
<protein>
    <submittedName>
        <fullName evidence="3">Type I-B CRISPR-associated protein Cas7/Cst2/Dev R</fullName>
    </submittedName>
</protein>
<name>A0A401FUL2_9BACT</name>
<sequence>MAYTVQGFLMIDADVAALNNAGKDASSPMDNAVATKKIYKGQKAYAYVSGQAWRYWWRETLKREFGWDMSPVVREKKIAFTEANPIIYPDDDIFGYMRAAKEETTDGKGKKKSTNITLTRVSPLKNSALISISPTGITQNWSAMTRQEGDAVPFGKDEYCATMKGMFSIALEQAGTFADQNRTGFKNLNETLKKLALEHQADEIDDPFAKDAKGDPLKLYRLSKEVRQKRILESIKALEVISGGAMQTTNMGDVTPKLIVLATLNGGNHPFSHLAQNSKTDRPEFSVPALKQVVGDYADRIIGQVFIGRRMGFMDELEEGLQEYAKDEKIFYGSVNEAIREYVKQLEKQIP</sequence>
<organism evidence="3 4">
    <name type="scientific">Desulfonema ishimotonii</name>
    <dbReference type="NCBI Taxonomy" id="45657"/>
    <lineage>
        <taxon>Bacteria</taxon>
        <taxon>Pseudomonadati</taxon>
        <taxon>Thermodesulfobacteriota</taxon>
        <taxon>Desulfobacteria</taxon>
        <taxon>Desulfobacterales</taxon>
        <taxon>Desulfococcaceae</taxon>
        <taxon>Desulfonema</taxon>
    </lineage>
</organism>
<dbReference type="NCBIfam" id="TIGR02585">
    <property type="entry name" value="cas_Cst2_DevR"/>
    <property type="match status" value="1"/>
</dbReference>
<accession>A0A401FUL2</accession>
<keyword evidence="1" id="KW-0051">Antiviral defense</keyword>
<evidence type="ECO:0000256" key="2">
    <source>
        <dbReference type="ARBA" id="ARBA00025626"/>
    </source>
</evidence>
<evidence type="ECO:0000313" key="3">
    <source>
        <dbReference type="EMBL" id="GBC60649.1"/>
    </source>
</evidence>
<dbReference type="InterPro" id="IPR013414">
    <property type="entry name" value="Cas7/Cst2/DevR_sub_I-B/Tneap"/>
</dbReference>
<dbReference type="OrthoDB" id="9781560at2"/>
<dbReference type="InterPro" id="IPR010154">
    <property type="entry name" value="CRISPR-assoc_Cas7/Cst2/DevR"/>
</dbReference>
<keyword evidence="4" id="KW-1185">Reference proteome</keyword>
<dbReference type="EMBL" id="BEXT01000001">
    <property type="protein sequence ID" value="GBC60649.1"/>
    <property type="molecule type" value="Genomic_DNA"/>
</dbReference>
<dbReference type="NCBIfam" id="TIGR01875">
    <property type="entry name" value="cas_MJ0381"/>
    <property type="match status" value="1"/>
</dbReference>
<dbReference type="RefSeq" id="WP_124328040.1">
    <property type="nucleotide sequence ID" value="NZ_BEXT01000001.1"/>
</dbReference>
<evidence type="ECO:0000313" key="4">
    <source>
        <dbReference type="Proteomes" id="UP000288096"/>
    </source>
</evidence>